<evidence type="ECO:0000256" key="1">
    <source>
        <dbReference type="SAM" id="Phobius"/>
    </source>
</evidence>
<keyword evidence="1" id="KW-1133">Transmembrane helix</keyword>
<organism evidence="2 3">
    <name type="scientific">Piromyces finnis</name>
    <dbReference type="NCBI Taxonomy" id="1754191"/>
    <lineage>
        <taxon>Eukaryota</taxon>
        <taxon>Fungi</taxon>
        <taxon>Fungi incertae sedis</taxon>
        <taxon>Chytridiomycota</taxon>
        <taxon>Chytridiomycota incertae sedis</taxon>
        <taxon>Neocallimastigomycetes</taxon>
        <taxon>Neocallimastigales</taxon>
        <taxon>Neocallimastigaceae</taxon>
        <taxon>Piromyces</taxon>
    </lineage>
</organism>
<dbReference type="OrthoDB" id="2150831at2759"/>
<evidence type="ECO:0000313" key="3">
    <source>
        <dbReference type="Proteomes" id="UP000193719"/>
    </source>
</evidence>
<name>A0A1Y1VDQ1_9FUNG</name>
<evidence type="ECO:0000313" key="2">
    <source>
        <dbReference type="EMBL" id="ORX53011.1"/>
    </source>
</evidence>
<keyword evidence="1" id="KW-0472">Membrane</keyword>
<sequence length="527" mass="60790">MEGSEKVDKDDPIFPNVVDKSNLIIYQVSQSISTLIHSFNDKIRILQKWYHLIRHNVDPSKEYENLFENIQFYEKEKVDRNTDNDPTEIKLYPNTHQNPLIHERTFQSANSATNKIKLGEENNDDDNDELNINRFHYSMPNQIISKSNKIDMENEQNANGRLFKRNNGCGDPQNYFCESQCNYYKGAPMIIRESYAPMYNCSGRFLTNVDDKEKLPLLECDTCSPKNTTCLNWCCQLMDTTVNIDIPEFLNVEKKINGTMTNTTVENPDLNKVCYCPLDRYGPNCQNFYETRCNLTLLSHPTDECFDSDGERVKGLKYLDKTYNCPLYNYTDIITLRYNLTCEQVPSAGFSLSLATNNYTFFAANKYIMNKLPLYKSSKDASPLQLNTRIWNFNHLGSSIDLVQELNDEHLVGNKTIEVVIDLGKYYLPTEKLKSVFNGGRVIVETGFGINVKLMGSGVPKPILSFLNLENYFKNEDFFEKEVIFKTIKQILSVVIPIVSGCVILFVIFVVITYILYRKTRPMKVSC</sequence>
<accession>A0A1Y1VDQ1</accession>
<reference evidence="2 3" key="1">
    <citation type="submission" date="2016-08" db="EMBL/GenBank/DDBJ databases">
        <title>Genomes of anaerobic fungi encode conserved fungal cellulosomes for biomass hydrolysis.</title>
        <authorList>
            <consortium name="DOE Joint Genome Institute"/>
            <person name="Haitjema C.H."/>
            <person name="Gilmore S.P."/>
            <person name="Henske J.K."/>
            <person name="Solomon K.V."/>
            <person name="De Groot R."/>
            <person name="Kuo A."/>
            <person name="Mondo S.J."/>
            <person name="Salamov A.A."/>
            <person name="Labutti K."/>
            <person name="Zhao Z."/>
            <person name="Chiniquy J."/>
            <person name="Barry K."/>
            <person name="Brewer H.M."/>
            <person name="Purvine S.O."/>
            <person name="Wright A.T."/>
            <person name="Boxma B."/>
            <person name="Van Alen T."/>
            <person name="Hackstein J.H."/>
            <person name="Baker S.E."/>
            <person name="Grigoriev I.V."/>
            <person name="O'Malley M.A."/>
        </authorList>
    </citation>
    <scope>NUCLEOTIDE SEQUENCE [LARGE SCALE GENOMIC DNA]</scope>
    <source>
        <strain evidence="3">finn</strain>
    </source>
</reference>
<feature type="transmembrane region" description="Helical" evidence="1">
    <location>
        <begin position="491"/>
        <end position="517"/>
    </location>
</feature>
<comment type="caution">
    <text evidence="2">The sequence shown here is derived from an EMBL/GenBank/DDBJ whole genome shotgun (WGS) entry which is preliminary data.</text>
</comment>
<gene>
    <name evidence="2" type="ORF">BCR36DRAFT_349758</name>
</gene>
<keyword evidence="1" id="KW-0812">Transmembrane</keyword>
<protein>
    <submittedName>
        <fullName evidence="2">Uncharacterized protein</fullName>
    </submittedName>
</protein>
<dbReference type="Proteomes" id="UP000193719">
    <property type="component" value="Unassembled WGS sequence"/>
</dbReference>
<dbReference type="AlphaFoldDB" id="A0A1Y1VDQ1"/>
<dbReference type="EMBL" id="MCFH01000014">
    <property type="protein sequence ID" value="ORX53011.1"/>
    <property type="molecule type" value="Genomic_DNA"/>
</dbReference>
<proteinExistence type="predicted"/>
<keyword evidence="3" id="KW-1185">Reference proteome</keyword>
<reference evidence="2 3" key="2">
    <citation type="submission" date="2016-08" db="EMBL/GenBank/DDBJ databases">
        <title>Pervasive Adenine N6-methylation of Active Genes in Fungi.</title>
        <authorList>
            <consortium name="DOE Joint Genome Institute"/>
            <person name="Mondo S.J."/>
            <person name="Dannebaum R.O."/>
            <person name="Kuo R.C."/>
            <person name="Labutti K."/>
            <person name="Haridas S."/>
            <person name="Kuo A."/>
            <person name="Salamov A."/>
            <person name="Ahrendt S.R."/>
            <person name="Lipzen A."/>
            <person name="Sullivan W."/>
            <person name="Andreopoulos W.B."/>
            <person name="Clum A."/>
            <person name="Lindquist E."/>
            <person name="Daum C."/>
            <person name="Ramamoorthy G.K."/>
            <person name="Gryganskyi A."/>
            <person name="Culley D."/>
            <person name="Magnuson J.K."/>
            <person name="James T.Y."/>
            <person name="O'Malley M.A."/>
            <person name="Stajich J.E."/>
            <person name="Spatafora J.W."/>
            <person name="Visel A."/>
            <person name="Grigoriev I.V."/>
        </authorList>
    </citation>
    <scope>NUCLEOTIDE SEQUENCE [LARGE SCALE GENOMIC DNA]</scope>
    <source>
        <strain evidence="3">finn</strain>
    </source>
</reference>